<feature type="domain" description="Orotate phosphoribosyltransferase-like" evidence="2">
    <location>
        <begin position="31"/>
        <end position="200"/>
    </location>
</feature>
<proteinExistence type="predicted"/>
<dbReference type="Pfam" id="PF12500">
    <property type="entry name" value="TRSP"/>
    <property type="match status" value="1"/>
</dbReference>
<dbReference type="InterPro" id="IPR000836">
    <property type="entry name" value="PRTase_dom"/>
</dbReference>
<dbReference type="Proteomes" id="UP000037029">
    <property type="component" value="Chromosome"/>
</dbReference>
<dbReference type="Pfam" id="PF15609">
    <property type="entry name" value="PRTase_2"/>
    <property type="match status" value="1"/>
</dbReference>
<evidence type="ECO:0000313" key="3">
    <source>
        <dbReference type="EMBL" id="ATP19907.1"/>
    </source>
</evidence>
<dbReference type="InterPro" id="IPR041688">
    <property type="entry name" value="PRTase_2"/>
</dbReference>
<dbReference type="InterPro" id="IPR022537">
    <property type="entry name" value="TRSP_dom"/>
</dbReference>
<reference evidence="3 4" key="1">
    <citation type="submission" date="2017-04" db="EMBL/GenBank/DDBJ databases">
        <title>Characterization, genome and methylation analysis of a phthalic acid esters degrading strain Sphingobium yanoikuyae SHJ.</title>
        <authorList>
            <person name="Feng L."/>
        </authorList>
    </citation>
    <scope>NUCLEOTIDE SEQUENCE [LARGE SCALE GENOMIC DNA]</scope>
    <source>
        <strain evidence="3 4">SHJ</strain>
    </source>
</reference>
<gene>
    <name evidence="3" type="ORF">BV87_16900</name>
</gene>
<evidence type="ECO:0008006" key="5">
    <source>
        <dbReference type="Google" id="ProtNLM"/>
    </source>
</evidence>
<dbReference type="EMBL" id="CP020925">
    <property type="protein sequence ID" value="ATP19907.1"/>
    <property type="molecule type" value="Genomic_DNA"/>
</dbReference>
<feature type="domain" description="TRSP" evidence="1">
    <location>
        <begin position="268"/>
        <end position="352"/>
    </location>
</feature>
<accession>A0A0J9D0X2</accession>
<evidence type="ECO:0000313" key="4">
    <source>
        <dbReference type="Proteomes" id="UP000037029"/>
    </source>
</evidence>
<sequence length="383" mass="40589">MTIMVDDTRVVTLESGTLTLKIQNDASIDELCGFAARANPKRGFLIVSKVLGRHLPAAPAAMRGSMDQLGAMLPADLPQPVAFLGMAETATALGQGVFAAYRRNNPDVSALYLQTSRQRVDGSTIIATFEEGHSHATSHLVQIADEQLIALARSARTLVIIDDECSTGHTFIGGAEAMMAALPNLERIETCCLTDWSGQAYCTAMPLPTTGHAILRGAMNWEKNPDQVPPQLASTSNGVGTAPATGMGSRSGLLEPECAFRAPVEPKAGERILVLGDGEHSYEALLIAEEIEAKGGIAAVQCITRTPALLGHAMETVSHFDDAYGSGAPCHLYNILGHQPDRIIITAEIAGEQIRQAKAAVAALGKDIPIEMVLCAYHSAEEK</sequence>
<dbReference type="InterPro" id="IPR029057">
    <property type="entry name" value="PRTase-like"/>
</dbReference>
<protein>
    <recommendedName>
        <fullName evidence="5">Phosphoribosyltransferase</fullName>
    </recommendedName>
</protein>
<dbReference type="CDD" id="cd06223">
    <property type="entry name" value="PRTases_typeI"/>
    <property type="match status" value="1"/>
</dbReference>
<dbReference type="PIRSF" id="PIRSF020967">
    <property type="entry name" value="UCP020967"/>
    <property type="match status" value="1"/>
</dbReference>
<dbReference type="InterPro" id="IPR011214">
    <property type="entry name" value="UCP020967"/>
</dbReference>
<evidence type="ECO:0000259" key="1">
    <source>
        <dbReference type="Pfam" id="PF12500"/>
    </source>
</evidence>
<dbReference type="AlphaFoldDB" id="A0A0J9D0X2"/>
<evidence type="ECO:0000259" key="2">
    <source>
        <dbReference type="Pfam" id="PF15609"/>
    </source>
</evidence>
<organism evidence="3 4">
    <name type="scientific">Sphingobium yanoikuyae</name>
    <name type="common">Sphingomonas yanoikuyae</name>
    <dbReference type="NCBI Taxonomy" id="13690"/>
    <lineage>
        <taxon>Bacteria</taxon>
        <taxon>Pseudomonadati</taxon>
        <taxon>Pseudomonadota</taxon>
        <taxon>Alphaproteobacteria</taxon>
        <taxon>Sphingomonadales</taxon>
        <taxon>Sphingomonadaceae</taxon>
        <taxon>Sphingobium</taxon>
    </lineage>
</organism>
<name>A0A0J9D0X2_SPHYA</name>
<dbReference type="RefSeq" id="WP_048937934.1">
    <property type="nucleotide sequence ID" value="NZ_CP020925.1"/>
</dbReference>
<dbReference type="SUPFAM" id="SSF53271">
    <property type="entry name" value="PRTase-like"/>
    <property type="match status" value="1"/>
</dbReference>